<evidence type="ECO:0000313" key="2">
    <source>
        <dbReference type="EMBL" id="EJW04472.1"/>
    </source>
</evidence>
<dbReference type="Proteomes" id="UP000003163">
    <property type="component" value="Unassembled WGS sequence"/>
</dbReference>
<protein>
    <submittedName>
        <fullName evidence="2">Uncharacterized protein</fullName>
    </submittedName>
</protein>
<evidence type="ECO:0000313" key="3">
    <source>
        <dbReference type="Proteomes" id="UP000003163"/>
    </source>
</evidence>
<dbReference type="HOGENOM" id="CLU_463087_0_0_1"/>
<name>J9DT36_EDHAE</name>
<feature type="compositionally biased region" description="Low complexity" evidence="1">
    <location>
        <begin position="375"/>
        <end position="406"/>
    </location>
</feature>
<feature type="region of interest" description="Disordered" evidence="1">
    <location>
        <begin position="102"/>
        <end position="133"/>
    </location>
</feature>
<sequence length="589" mass="67371">MIKSNECEREYCRSHGSLDNNRIKNYLRVYEHSENPDTNNHKSTRFNFKSEDLENISKSMKFNDKPDFLEKYFELKGNHSEDQESKTGQTIIDFSHPSLDEIVKSSDEKNKRQSDNSITKENERNRRFSPIGEKKVVQKFGETTSCIPEDQGILEKDISEINSRFIVHANVQNTNILNDVGDKSYIKKDDGKKSPPPSKTLSITSSELNYMNLQIYESENNIKDSRIFSSTTCSQQADSIVNLGAFKINNSVCSKDDDKSVSSRDIELESEKYYFIGKKNCEKHSGDVFDIEKVMKFRNFLSEPKEVTESYGNKSNDTFNNSIKMIYDGNSNSNNGNTRKTNIFSSSSNINADSIKSISSANKSNSSNDRKSGDSQKNSTSNNRKTSNISYSTSNTNNTDNISSTSKAKITNNTSYISSIGIRPNQQKDSSFIPSSRTSVSEEENLNRKNMSIASEFDSAICEISNRKYEKLLNKLGDSLINIDCTSKEFHSYFNKDIKKTEYSIDSKNTISDINDCKKKYDKYKNSNETYKKIKKIPVMFKLTVRNLPVMNMRTINTEIITKTKQQILTKMRKKNTIKLNTEIRSMRM</sequence>
<dbReference type="InParanoid" id="J9DT36"/>
<dbReference type="EMBL" id="AFBI03000018">
    <property type="protein sequence ID" value="EJW04472.1"/>
    <property type="molecule type" value="Genomic_DNA"/>
</dbReference>
<reference evidence="3" key="2">
    <citation type="submission" date="2015-07" db="EMBL/GenBank/DDBJ databases">
        <title>Contrasting host-pathogen interactions and genome evolution in two generalist and specialist microsporidian pathogens of mosquitoes.</title>
        <authorList>
            <consortium name="The Broad Institute Genomics Platform"/>
            <consortium name="The Broad Institute Genome Sequencing Center for Infectious Disease"/>
            <person name="Cuomo C.A."/>
            <person name="Sanscrainte N.D."/>
            <person name="Goldberg J.M."/>
            <person name="Heiman D."/>
            <person name="Young S."/>
            <person name="Zeng Q."/>
            <person name="Becnel J.J."/>
            <person name="Birren B.W."/>
        </authorList>
    </citation>
    <scope>NUCLEOTIDE SEQUENCE [LARGE SCALE GENOMIC DNA]</scope>
    <source>
        <strain evidence="3">USNM 41457</strain>
    </source>
</reference>
<feature type="region of interest" description="Disordered" evidence="1">
    <location>
        <begin position="359"/>
        <end position="406"/>
    </location>
</feature>
<evidence type="ECO:0000256" key="1">
    <source>
        <dbReference type="SAM" id="MobiDB-lite"/>
    </source>
</evidence>
<gene>
    <name evidence="2" type="ORF">EDEG_01342</name>
</gene>
<proteinExistence type="predicted"/>
<accession>J9DT36</accession>
<feature type="region of interest" description="Disordered" evidence="1">
    <location>
        <begin position="419"/>
        <end position="439"/>
    </location>
</feature>
<dbReference type="VEuPathDB" id="MicrosporidiaDB:EDEG_01342"/>
<dbReference type="AlphaFoldDB" id="J9DT36"/>
<reference evidence="2 3" key="1">
    <citation type="submission" date="2011-08" db="EMBL/GenBank/DDBJ databases">
        <authorList>
            <person name="Liu Z.J."/>
            <person name="Shi F.L."/>
            <person name="Lu J.Q."/>
            <person name="Li M."/>
            <person name="Wang Z.L."/>
        </authorList>
    </citation>
    <scope>NUCLEOTIDE SEQUENCE [LARGE SCALE GENOMIC DNA]</scope>
    <source>
        <strain evidence="2 3">USNM 41457</strain>
    </source>
</reference>
<comment type="caution">
    <text evidence="2">The sequence shown here is derived from an EMBL/GenBank/DDBJ whole genome shotgun (WGS) entry which is preliminary data.</text>
</comment>
<keyword evidence="3" id="KW-1185">Reference proteome</keyword>
<organism evidence="2 3">
    <name type="scientific">Edhazardia aedis (strain USNM 41457)</name>
    <name type="common">Microsporidian parasite</name>
    <dbReference type="NCBI Taxonomy" id="1003232"/>
    <lineage>
        <taxon>Eukaryota</taxon>
        <taxon>Fungi</taxon>
        <taxon>Fungi incertae sedis</taxon>
        <taxon>Microsporidia</taxon>
        <taxon>Edhazardia</taxon>
    </lineage>
</organism>